<evidence type="ECO:0000313" key="3">
    <source>
        <dbReference type="EMBL" id="ONN27509.1"/>
    </source>
</evidence>
<comment type="caution">
    <text evidence="3">The sequence shown here is derived from an EMBL/GenBank/DDBJ whole genome shotgun (WGS) entry which is preliminary data.</text>
</comment>
<feature type="domain" description="HD" evidence="1">
    <location>
        <begin position="44"/>
        <end position="165"/>
    </location>
</feature>
<keyword evidence="4" id="KW-1185">Reference proteome</keyword>
<accession>A0ABX3II42</accession>
<organism evidence="3 4">
    <name type="scientific">Thermosipho affectus</name>
    <dbReference type="NCBI Taxonomy" id="660294"/>
    <lineage>
        <taxon>Bacteria</taxon>
        <taxon>Thermotogati</taxon>
        <taxon>Thermotogota</taxon>
        <taxon>Thermotogae</taxon>
        <taxon>Thermotogales</taxon>
        <taxon>Fervidobacteriaceae</taxon>
        <taxon>Thermosipho</taxon>
    </lineage>
</organism>
<dbReference type="CDD" id="cd00077">
    <property type="entry name" value="HDc"/>
    <property type="match status" value="1"/>
</dbReference>
<dbReference type="Gene3D" id="1.10.3210.10">
    <property type="entry name" value="Hypothetical protein af1432"/>
    <property type="match status" value="1"/>
</dbReference>
<dbReference type="EMBL" id="LBFC01000013">
    <property type="protein sequence ID" value="ONN27509.1"/>
    <property type="molecule type" value="Genomic_DNA"/>
</dbReference>
<dbReference type="PANTHER" id="PTHR45228">
    <property type="entry name" value="CYCLIC DI-GMP PHOSPHODIESTERASE TM_0186-RELATED"/>
    <property type="match status" value="1"/>
</dbReference>
<gene>
    <name evidence="3" type="ORF">XJ44_03375</name>
</gene>
<dbReference type="Proteomes" id="UP000242616">
    <property type="component" value="Unassembled WGS sequence"/>
</dbReference>
<dbReference type="PANTHER" id="PTHR45228:SF8">
    <property type="entry name" value="TWO-COMPONENT RESPONSE REGULATOR-RELATED"/>
    <property type="match status" value="1"/>
</dbReference>
<dbReference type="PROSITE" id="PS51832">
    <property type="entry name" value="HD_GYP"/>
    <property type="match status" value="1"/>
</dbReference>
<name>A0ABX3II42_9BACT</name>
<proteinExistence type="predicted"/>
<dbReference type="InterPro" id="IPR003607">
    <property type="entry name" value="HD/PDEase_dom"/>
</dbReference>
<protein>
    <submittedName>
        <fullName evidence="3">Phosphohydrolase</fullName>
    </submittedName>
</protein>
<evidence type="ECO:0000259" key="1">
    <source>
        <dbReference type="PROSITE" id="PS51831"/>
    </source>
</evidence>
<evidence type="ECO:0000259" key="2">
    <source>
        <dbReference type="PROSITE" id="PS51832"/>
    </source>
</evidence>
<evidence type="ECO:0000313" key="4">
    <source>
        <dbReference type="Proteomes" id="UP000242616"/>
    </source>
</evidence>
<dbReference type="InterPro" id="IPR052020">
    <property type="entry name" value="Cyclic_di-GMP/3'3'-cGAMP_PDE"/>
</dbReference>
<dbReference type="InterPro" id="IPR037522">
    <property type="entry name" value="HD_GYP_dom"/>
</dbReference>
<dbReference type="InterPro" id="IPR006674">
    <property type="entry name" value="HD_domain"/>
</dbReference>
<reference evidence="3 4" key="1">
    <citation type="submission" date="2015-06" db="EMBL/GenBank/DDBJ databases">
        <title>Genome sequencing of Thermotogales isolates from hydrothermal vents.</title>
        <authorList>
            <person name="Haverkamp T.H."/>
            <person name="Kublanov I.V."/>
            <person name="Nesbo C.L."/>
        </authorList>
    </citation>
    <scope>NUCLEOTIDE SEQUENCE [LARGE SCALE GENOMIC DNA]</scope>
    <source>
        <strain evidence="4">ik275mar</strain>
    </source>
</reference>
<dbReference type="SUPFAM" id="SSF109604">
    <property type="entry name" value="HD-domain/PDEase-like"/>
    <property type="match status" value="1"/>
</dbReference>
<feature type="domain" description="HD-GYP" evidence="2">
    <location>
        <begin position="22"/>
        <end position="220"/>
    </location>
</feature>
<dbReference type="Pfam" id="PF13487">
    <property type="entry name" value="HD_5"/>
    <property type="match status" value="1"/>
</dbReference>
<dbReference type="PROSITE" id="PS51831">
    <property type="entry name" value="HD"/>
    <property type="match status" value="1"/>
</dbReference>
<dbReference type="SMART" id="SM00471">
    <property type="entry name" value="HDc"/>
    <property type="match status" value="1"/>
</dbReference>
<sequence>MIKGLGNLVKAFWLEKMSTEEIKNAYMRFAEKLSTIAEAYDDVTGEHIYRVGKISGFIAEKLNLPMEKVKEIESFAPLHDIGKIFVSKKLIRKNGGLTYEEFEEMKKHTIYGAKLLDDPYFETAKKIALYHHEKYNGKGYPFGLKGDEIPIEAQIVAIADVYDALRSPRPYKRGYTHEEVVKIILEGDGRTSPDDFNPKILEIFKKYHLEIKKIYDDLSQGIAS</sequence>